<name>A0A380CKX3_SPHSI</name>
<sequence length="150" mass="17644">MQNEKFNEYSFILDRTAKKVKQFAQSSFTEKGFDITVDQWTIIKTLFEHPDLLQKELAEKCGKDQPTLTRIVDLLIKKGLAERHNHPTDRRSLYLKLTDLGLNKVQSLTPHITQIRTKAWDNLTDEDFKHFTRILNTIHDNLNIESYDNN</sequence>
<dbReference type="Gene3D" id="1.10.10.10">
    <property type="entry name" value="Winged helix-like DNA-binding domain superfamily/Winged helix DNA-binding domain"/>
    <property type="match status" value="1"/>
</dbReference>
<evidence type="ECO:0000259" key="1">
    <source>
        <dbReference type="PROSITE" id="PS50995"/>
    </source>
</evidence>
<dbReference type="InterPro" id="IPR036390">
    <property type="entry name" value="WH_DNA-bd_sf"/>
</dbReference>
<dbReference type="SUPFAM" id="SSF46785">
    <property type="entry name" value="Winged helix' DNA-binding domain"/>
    <property type="match status" value="1"/>
</dbReference>
<accession>A0A380CKX3</accession>
<proteinExistence type="predicted"/>
<dbReference type="PANTHER" id="PTHR33164:SF43">
    <property type="entry name" value="HTH-TYPE TRANSCRIPTIONAL REPRESSOR YETL"/>
    <property type="match status" value="1"/>
</dbReference>
<organism evidence="2 3">
    <name type="scientific">Sphingobacterium spiritivorum</name>
    <name type="common">Flavobacterium spiritivorum</name>
    <dbReference type="NCBI Taxonomy" id="258"/>
    <lineage>
        <taxon>Bacteria</taxon>
        <taxon>Pseudomonadati</taxon>
        <taxon>Bacteroidota</taxon>
        <taxon>Sphingobacteriia</taxon>
        <taxon>Sphingobacteriales</taxon>
        <taxon>Sphingobacteriaceae</taxon>
        <taxon>Sphingobacterium</taxon>
    </lineage>
</organism>
<dbReference type="PANTHER" id="PTHR33164">
    <property type="entry name" value="TRANSCRIPTIONAL REGULATOR, MARR FAMILY"/>
    <property type="match status" value="1"/>
</dbReference>
<dbReference type="InterPro" id="IPR000835">
    <property type="entry name" value="HTH_MarR-typ"/>
</dbReference>
<dbReference type="AlphaFoldDB" id="A0A380CKX3"/>
<dbReference type="EMBL" id="UGYW01000002">
    <property type="protein sequence ID" value="SUJ22885.1"/>
    <property type="molecule type" value="Genomic_DNA"/>
</dbReference>
<evidence type="ECO:0000313" key="3">
    <source>
        <dbReference type="Proteomes" id="UP000254893"/>
    </source>
</evidence>
<protein>
    <submittedName>
        <fullName evidence="2">Salmolysin</fullName>
    </submittedName>
</protein>
<dbReference type="SMART" id="SM00347">
    <property type="entry name" value="HTH_MARR"/>
    <property type="match status" value="1"/>
</dbReference>
<evidence type="ECO:0000313" key="2">
    <source>
        <dbReference type="EMBL" id="SUJ22885.1"/>
    </source>
</evidence>
<dbReference type="Pfam" id="PF01047">
    <property type="entry name" value="MarR"/>
    <property type="match status" value="1"/>
</dbReference>
<dbReference type="PRINTS" id="PR00598">
    <property type="entry name" value="HTHMARR"/>
</dbReference>
<dbReference type="GO" id="GO:0003700">
    <property type="term" value="F:DNA-binding transcription factor activity"/>
    <property type="evidence" value="ECO:0007669"/>
    <property type="project" value="InterPro"/>
</dbReference>
<feature type="domain" description="HTH marR-type" evidence="1">
    <location>
        <begin position="6"/>
        <end position="140"/>
    </location>
</feature>
<gene>
    <name evidence="2" type="primary">slyA_2</name>
    <name evidence="2" type="ORF">NCTC11388_03271</name>
</gene>
<reference evidence="2 3" key="1">
    <citation type="submission" date="2018-06" db="EMBL/GenBank/DDBJ databases">
        <authorList>
            <consortium name="Pathogen Informatics"/>
            <person name="Doyle S."/>
        </authorList>
    </citation>
    <scope>NUCLEOTIDE SEQUENCE [LARGE SCALE GENOMIC DNA]</scope>
    <source>
        <strain evidence="2 3">NCTC11388</strain>
    </source>
</reference>
<dbReference type="GO" id="GO:0006950">
    <property type="term" value="P:response to stress"/>
    <property type="evidence" value="ECO:0007669"/>
    <property type="project" value="TreeGrafter"/>
</dbReference>
<dbReference type="Proteomes" id="UP000254893">
    <property type="component" value="Unassembled WGS sequence"/>
</dbReference>
<dbReference type="RefSeq" id="WP_115170854.1">
    <property type="nucleotide sequence ID" value="NZ_UGYW01000002.1"/>
</dbReference>
<dbReference type="InterPro" id="IPR036388">
    <property type="entry name" value="WH-like_DNA-bd_sf"/>
</dbReference>
<dbReference type="PROSITE" id="PS50995">
    <property type="entry name" value="HTH_MARR_2"/>
    <property type="match status" value="1"/>
</dbReference>
<dbReference type="InterPro" id="IPR039422">
    <property type="entry name" value="MarR/SlyA-like"/>
</dbReference>